<dbReference type="EMBL" id="CAJZBQ010000009">
    <property type="protein sequence ID" value="CAG9313080.1"/>
    <property type="molecule type" value="Genomic_DNA"/>
</dbReference>
<dbReference type="InterPro" id="IPR001806">
    <property type="entry name" value="Small_GTPase"/>
</dbReference>
<dbReference type="GO" id="GO:0005525">
    <property type="term" value="F:GTP binding"/>
    <property type="evidence" value="ECO:0007669"/>
    <property type="project" value="InterPro"/>
</dbReference>
<dbReference type="PROSITE" id="PS51419">
    <property type="entry name" value="RAB"/>
    <property type="match status" value="1"/>
</dbReference>
<reference evidence="2" key="1">
    <citation type="submission" date="2021-09" db="EMBL/GenBank/DDBJ databases">
        <authorList>
            <consortium name="AG Swart"/>
            <person name="Singh M."/>
            <person name="Singh A."/>
            <person name="Seah K."/>
            <person name="Emmerich C."/>
        </authorList>
    </citation>
    <scope>NUCLEOTIDE SEQUENCE</scope>
    <source>
        <strain evidence="2">ATCC30299</strain>
    </source>
</reference>
<dbReference type="CDD" id="cd00154">
    <property type="entry name" value="Rab"/>
    <property type="match status" value="1"/>
</dbReference>
<dbReference type="Gene3D" id="3.40.50.300">
    <property type="entry name" value="P-loop containing nucleotide triphosphate hydrolases"/>
    <property type="match status" value="1"/>
</dbReference>
<dbReference type="Proteomes" id="UP001162131">
    <property type="component" value="Unassembled WGS sequence"/>
</dbReference>
<dbReference type="SUPFAM" id="SSF52540">
    <property type="entry name" value="P-loop containing nucleoside triphosphate hydrolases"/>
    <property type="match status" value="1"/>
</dbReference>
<dbReference type="PROSITE" id="PS51421">
    <property type="entry name" value="RAS"/>
    <property type="match status" value="1"/>
</dbReference>
<name>A0AAU9IGX9_9CILI</name>
<dbReference type="SMART" id="SM00173">
    <property type="entry name" value="RAS"/>
    <property type="match status" value="1"/>
</dbReference>
<dbReference type="SMART" id="SM00174">
    <property type="entry name" value="RHO"/>
    <property type="match status" value="1"/>
</dbReference>
<dbReference type="InterPro" id="IPR027417">
    <property type="entry name" value="P-loop_NTPase"/>
</dbReference>
<dbReference type="PRINTS" id="PR00449">
    <property type="entry name" value="RASTRNSFRMNG"/>
</dbReference>
<keyword evidence="1" id="KW-0547">Nucleotide-binding</keyword>
<sequence length="101" mass="11115">MRGSHGSAIIFDLSRRESFDKVGSFIREIQESNNQDKPVILIGNKADLEGYRQISFEEAKQFADSIGASYAETSALTGFNVDDAFRLLISEAASKALLENP</sequence>
<dbReference type="PANTHER" id="PTHR47978">
    <property type="match status" value="1"/>
</dbReference>
<gene>
    <name evidence="2" type="ORF">BSTOLATCC_MIC7865</name>
</gene>
<accession>A0AAU9IGX9</accession>
<protein>
    <submittedName>
        <fullName evidence="2">Uncharacterized protein</fullName>
    </submittedName>
</protein>
<evidence type="ECO:0000313" key="2">
    <source>
        <dbReference type="EMBL" id="CAG9313080.1"/>
    </source>
</evidence>
<dbReference type="Pfam" id="PF00071">
    <property type="entry name" value="Ras"/>
    <property type="match status" value="1"/>
</dbReference>
<comment type="caution">
    <text evidence="2">The sequence shown here is derived from an EMBL/GenBank/DDBJ whole genome shotgun (WGS) entry which is preliminary data.</text>
</comment>
<dbReference type="AlphaFoldDB" id="A0AAU9IGX9"/>
<evidence type="ECO:0000313" key="3">
    <source>
        <dbReference type="Proteomes" id="UP001162131"/>
    </source>
</evidence>
<evidence type="ECO:0000256" key="1">
    <source>
        <dbReference type="ARBA" id="ARBA00022741"/>
    </source>
</evidence>
<dbReference type="GO" id="GO:0003924">
    <property type="term" value="F:GTPase activity"/>
    <property type="evidence" value="ECO:0007669"/>
    <property type="project" value="InterPro"/>
</dbReference>
<organism evidence="2 3">
    <name type="scientific">Blepharisma stoltei</name>
    <dbReference type="NCBI Taxonomy" id="1481888"/>
    <lineage>
        <taxon>Eukaryota</taxon>
        <taxon>Sar</taxon>
        <taxon>Alveolata</taxon>
        <taxon>Ciliophora</taxon>
        <taxon>Postciliodesmatophora</taxon>
        <taxon>Heterotrichea</taxon>
        <taxon>Heterotrichida</taxon>
        <taxon>Blepharismidae</taxon>
        <taxon>Blepharisma</taxon>
    </lineage>
</organism>
<keyword evidence="3" id="KW-1185">Reference proteome</keyword>
<proteinExistence type="predicted"/>
<dbReference type="SMART" id="SM00175">
    <property type="entry name" value="RAB"/>
    <property type="match status" value="1"/>
</dbReference>